<reference evidence="3" key="1">
    <citation type="submission" date="2016-10" db="EMBL/GenBank/DDBJ databases">
        <authorList>
            <person name="Varghese N."/>
            <person name="Submissions S."/>
        </authorList>
    </citation>
    <scope>NUCLEOTIDE SEQUENCE [LARGE SCALE GENOMIC DNA]</scope>
    <source>
        <strain evidence="3">LMG 26416</strain>
    </source>
</reference>
<dbReference type="OrthoDB" id="9105922at2"/>
<evidence type="ECO:0000313" key="3">
    <source>
        <dbReference type="Proteomes" id="UP000199120"/>
    </source>
</evidence>
<feature type="compositionally biased region" description="Basic and acidic residues" evidence="1">
    <location>
        <begin position="66"/>
        <end position="77"/>
    </location>
</feature>
<dbReference type="Proteomes" id="UP000199120">
    <property type="component" value="Unassembled WGS sequence"/>
</dbReference>
<feature type="compositionally biased region" description="Acidic residues" evidence="1">
    <location>
        <begin position="78"/>
        <end position="91"/>
    </location>
</feature>
<dbReference type="STRING" id="416943.SAMN05445871_2420"/>
<dbReference type="RefSeq" id="WP_090545117.1">
    <property type="nucleotide sequence ID" value="NZ_FNSR01000001.1"/>
</dbReference>
<accession>A0A1H7TYL6</accession>
<organism evidence="2 3">
    <name type="scientific">Paraburkholderia caballeronis</name>
    <dbReference type="NCBI Taxonomy" id="416943"/>
    <lineage>
        <taxon>Bacteria</taxon>
        <taxon>Pseudomonadati</taxon>
        <taxon>Pseudomonadota</taxon>
        <taxon>Betaproteobacteria</taxon>
        <taxon>Burkholderiales</taxon>
        <taxon>Burkholderiaceae</taxon>
        <taxon>Paraburkholderia</taxon>
    </lineage>
</organism>
<gene>
    <name evidence="2" type="ORF">SAMN05192542_11730</name>
</gene>
<protein>
    <submittedName>
        <fullName evidence="2">Uncharacterized protein</fullName>
    </submittedName>
</protein>
<feature type="compositionally biased region" description="Polar residues" evidence="1">
    <location>
        <begin position="181"/>
        <end position="192"/>
    </location>
</feature>
<evidence type="ECO:0000313" key="2">
    <source>
        <dbReference type="EMBL" id="SEL89831.1"/>
    </source>
</evidence>
<feature type="region of interest" description="Disordered" evidence="1">
    <location>
        <begin position="180"/>
        <end position="222"/>
    </location>
</feature>
<dbReference type="AlphaFoldDB" id="A0A1H7TYL6"/>
<evidence type="ECO:0000256" key="1">
    <source>
        <dbReference type="SAM" id="MobiDB-lite"/>
    </source>
</evidence>
<feature type="compositionally biased region" description="Acidic residues" evidence="1">
    <location>
        <begin position="33"/>
        <end position="42"/>
    </location>
</feature>
<feature type="region of interest" description="Disordered" evidence="1">
    <location>
        <begin position="1"/>
        <end position="140"/>
    </location>
</feature>
<name>A0A1H7TYL6_9BURK</name>
<feature type="compositionally biased region" description="Acidic residues" evidence="1">
    <location>
        <begin position="106"/>
        <end position="125"/>
    </location>
</feature>
<feature type="compositionally biased region" description="Acidic residues" evidence="1">
    <location>
        <begin position="56"/>
        <end position="65"/>
    </location>
</feature>
<keyword evidence="3" id="KW-1185">Reference proteome</keyword>
<dbReference type="EMBL" id="FOAJ01000017">
    <property type="protein sequence ID" value="SEL89831.1"/>
    <property type="molecule type" value="Genomic_DNA"/>
</dbReference>
<proteinExistence type="predicted"/>
<sequence>MSNLLQNMLGGRGLSFGHLAKINTPRAGKARGEDDENPPPDDDSGKGKRGKRAADGDDEEEEQQDREDGNAKKGSRAEDDEPEPEDDDNEDGNGQGKKGKRAKADDPEEDENDPEAEDDDDDEEEMRGKSAASRARRRERARCAAIFGSKAAARNPVLAANLAFKTTMTRKQALAVLNETPAPQATYGQRRNPSLGAGGEQGRSHQQEVAASWDRAFAKARR</sequence>